<evidence type="ECO:0000313" key="2">
    <source>
        <dbReference type="EMBL" id="CAG8841638.1"/>
    </source>
</evidence>
<feature type="non-terminal residue" evidence="2">
    <location>
        <position position="48"/>
    </location>
</feature>
<evidence type="ECO:0000313" key="3">
    <source>
        <dbReference type="Proteomes" id="UP000789901"/>
    </source>
</evidence>
<gene>
    <name evidence="2" type="ORF">GMARGA_LOCUS35537</name>
</gene>
<organism evidence="2 3">
    <name type="scientific">Gigaspora margarita</name>
    <dbReference type="NCBI Taxonomy" id="4874"/>
    <lineage>
        <taxon>Eukaryota</taxon>
        <taxon>Fungi</taxon>
        <taxon>Fungi incertae sedis</taxon>
        <taxon>Mucoromycota</taxon>
        <taxon>Glomeromycotina</taxon>
        <taxon>Glomeromycetes</taxon>
        <taxon>Diversisporales</taxon>
        <taxon>Gigasporaceae</taxon>
        <taxon>Gigaspora</taxon>
    </lineage>
</organism>
<evidence type="ECO:0000256" key="1">
    <source>
        <dbReference type="SAM" id="MobiDB-lite"/>
    </source>
</evidence>
<feature type="region of interest" description="Disordered" evidence="1">
    <location>
        <begin position="23"/>
        <end position="48"/>
    </location>
</feature>
<keyword evidence="3" id="KW-1185">Reference proteome</keyword>
<name>A0ABN7WWK1_GIGMA</name>
<accession>A0ABN7WWK1</accession>
<dbReference type="EMBL" id="CAJVQB010066395">
    <property type="protein sequence ID" value="CAG8841638.1"/>
    <property type="molecule type" value="Genomic_DNA"/>
</dbReference>
<comment type="caution">
    <text evidence="2">The sequence shown here is derived from an EMBL/GenBank/DDBJ whole genome shotgun (WGS) entry which is preliminary data.</text>
</comment>
<reference evidence="2 3" key="1">
    <citation type="submission" date="2021-06" db="EMBL/GenBank/DDBJ databases">
        <authorList>
            <person name="Kallberg Y."/>
            <person name="Tangrot J."/>
            <person name="Rosling A."/>
        </authorList>
    </citation>
    <scope>NUCLEOTIDE SEQUENCE [LARGE SCALE GENOMIC DNA]</scope>
    <source>
        <strain evidence="2 3">120-4 pot B 10/14</strain>
    </source>
</reference>
<protein>
    <submittedName>
        <fullName evidence="2">858_t:CDS:1</fullName>
    </submittedName>
</protein>
<proteinExistence type="predicted"/>
<dbReference type="Proteomes" id="UP000789901">
    <property type="component" value="Unassembled WGS sequence"/>
</dbReference>
<feature type="non-terminal residue" evidence="2">
    <location>
        <position position="1"/>
    </location>
</feature>
<sequence length="48" mass="5748">QNGIERQQKQLLKKENLDIIKEKKKRKQSFSSYSKRIKERTKPTTTQG</sequence>